<dbReference type="Gene3D" id="2.130.10.10">
    <property type="entry name" value="YVTN repeat-like/Quinoprotein amine dehydrogenase"/>
    <property type="match status" value="1"/>
</dbReference>
<evidence type="ECO:0008006" key="3">
    <source>
        <dbReference type="Google" id="ProtNLM"/>
    </source>
</evidence>
<dbReference type="Proteomes" id="UP001500575">
    <property type="component" value="Unassembled WGS sequence"/>
</dbReference>
<evidence type="ECO:0000313" key="1">
    <source>
        <dbReference type="EMBL" id="GAA2120209.1"/>
    </source>
</evidence>
<dbReference type="RefSeq" id="WP_344302909.1">
    <property type="nucleotide sequence ID" value="NZ_BAAAQQ010000004.1"/>
</dbReference>
<dbReference type="SUPFAM" id="SSF110296">
    <property type="entry name" value="Oligoxyloglucan reducing end-specific cellobiohydrolase"/>
    <property type="match status" value="1"/>
</dbReference>
<evidence type="ECO:0000313" key="2">
    <source>
        <dbReference type="Proteomes" id="UP001500575"/>
    </source>
</evidence>
<accession>A0ABN2Y384</accession>
<organism evidence="1 2">
    <name type="scientific">Nocardioides bigeumensis</name>
    <dbReference type="NCBI Taxonomy" id="433657"/>
    <lineage>
        <taxon>Bacteria</taxon>
        <taxon>Bacillati</taxon>
        <taxon>Actinomycetota</taxon>
        <taxon>Actinomycetes</taxon>
        <taxon>Propionibacteriales</taxon>
        <taxon>Nocardioidaceae</taxon>
        <taxon>Nocardioides</taxon>
    </lineage>
</organism>
<name>A0ABN2Y384_9ACTN</name>
<protein>
    <recommendedName>
        <fullName evidence="3">Exo-alpha-sialidase</fullName>
    </recommendedName>
</protein>
<gene>
    <name evidence="1" type="ORF">GCM10009843_13520</name>
</gene>
<comment type="caution">
    <text evidence="1">The sequence shown here is derived from an EMBL/GenBank/DDBJ whole genome shotgun (WGS) entry which is preliminary data.</text>
</comment>
<sequence length="351" mass="37336">MGRLRLVLALLAAVGLLGVVGAVAVVVNLRSTAEHAWAELDKVADPDGRVVAVDVDPDGTLWRLTEGRGCHGCEVLWWRTPEATWEALGGVPSGRLGVSRLEVSDDGLVLAAGEGLWASDDGGLRWAEQVDGQPGMQVSAAIQGGYVLAHLGNDELGGWAVRAPVDDGDFTEEWEPLPLPLPTTTYAGSLLAVGDVLVAQNPMLGVDADIAFVSRDQGETWARLDLPCWTTWLQAGPRRLFAFCNIGRASMRVMRGDPEAGTWERFVTIPTRGVASGLGRPEALSDDLVLGEVTSGLRSGPGLLAQDRILRTTLPAEVEDHAVASDGTTFVVARGRLLRSSGQSGTWRPLR</sequence>
<dbReference type="InterPro" id="IPR015943">
    <property type="entry name" value="WD40/YVTN_repeat-like_dom_sf"/>
</dbReference>
<keyword evidence="2" id="KW-1185">Reference proteome</keyword>
<reference evidence="1 2" key="1">
    <citation type="journal article" date="2019" name="Int. J. Syst. Evol. Microbiol.">
        <title>The Global Catalogue of Microorganisms (GCM) 10K type strain sequencing project: providing services to taxonomists for standard genome sequencing and annotation.</title>
        <authorList>
            <consortium name="The Broad Institute Genomics Platform"/>
            <consortium name="The Broad Institute Genome Sequencing Center for Infectious Disease"/>
            <person name="Wu L."/>
            <person name="Ma J."/>
        </authorList>
    </citation>
    <scope>NUCLEOTIDE SEQUENCE [LARGE SCALE GENOMIC DNA]</scope>
    <source>
        <strain evidence="1 2">JCM 16021</strain>
    </source>
</reference>
<dbReference type="EMBL" id="BAAAQQ010000004">
    <property type="protein sequence ID" value="GAA2120209.1"/>
    <property type="molecule type" value="Genomic_DNA"/>
</dbReference>
<proteinExistence type="predicted"/>